<proteinExistence type="inferred from homology"/>
<dbReference type="GO" id="GO:0016491">
    <property type="term" value="F:oxidoreductase activity"/>
    <property type="evidence" value="ECO:0007669"/>
    <property type="project" value="UniProtKB-KW"/>
</dbReference>
<keyword evidence="9" id="KW-1185">Reference proteome</keyword>
<keyword evidence="3" id="KW-0285">Flavoprotein</keyword>
<dbReference type="Proteomes" id="UP000244905">
    <property type="component" value="Unassembled WGS sequence"/>
</dbReference>
<accession>A0A2V1IRC0</accession>
<dbReference type="PROSITE" id="PS51257">
    <property type="entry name" value="PROKAR_LIPOPROTEIN"/>
    <property type="match status" value="1"/>
</dbReference>
<protein>
    <submittedName>
        <fullName evidence="8">Nitroreductase family protein</fullName>
    </submittedName>
</protein>
<dbReference type="Pfam" id="PF00881">
    <property type="entry name" value="Nitroreductase"/>
    <property type="match status" value="2"/>
</dbReference>
<comment type="cofactor">
    <cofactor evidence="1">
        <name>FMN</name>
        <dbReference type="ChEBI" id="CHEBI:58210"/>
    </cofactor>
</comment>
<feature type="domain" description="Nitroreductase" evidence="7">
    <location>
        <begin position="104"/>
        <end position="183"/>
    </location>
</feature>
<evidence type="ECO:0000256" key="3">
    <source>
        <dbReference type="ARBA" id="ARBA00022630"/>
    </source>
</evidence>
<dbReference type="Gene3D" id="3.40.109.10">
    <property type="entry name" value="NADH Oxidase"/>
    <property type="match status" value="1"/>
</dbReference>
<feature type="signal peptide" evidence="6">
    <location>
        <begin position="1"/>
        <end position="19"/>
    </location>
</feature>
<evidence type="ECO:0000256" key="1">
    <source>
        <dbReference type="ARBA" id="ARBA00001917"/>
    </source>
</evidence>
<dbReference type="GeneID" id="82525792"/>
<dbReference type="SUPFAM" id="SSF55469">
    <property type="entry name" value="FMN-dependent nitroreductase-like"/>
    <property type="match status" value="1"/>
</dbReference>
<dbReference type="EMBL" id="PUEC01000010">
    <property type="protein sequence ID" value="PWB02673.1"/>
    <property type="molecule type" value="Genomic_DNA"/>
</dbReference>
<keyword evidence="5" id="KW-0560">Oxidoreductase</keyword>
<dbReference type="PANTHER" id="PTHR43673:SF2">
    <property type="entry name" value="NITROREDUCTASE"/>
    <property type="match status" value="1"/>
</dbReference>
<evidence type="ECO:0000256" key="4">
    <source>
        <dbReference type="ARBA" id="ARBA00022643"/>
    </source>
</evidence>
<evidence type="ECO:0000313" key="8">
    <source>
        <dbReference type="EMBL" id="PWB02673.1"/>
    </source>
</evidence>
<dbReference type="CDD" id="cd02150">
    <property type="entry name" value="nitroreductase"/>
    <property type="match status" value="1"/>
</dbReference>
<name>A0A2V1IRC0_9BACT</name>
<keyword evidence="4" id="KW-0288">FMN</keyword>
<keyword evidence="6" id="KW-0732">Signal</keyword>
<comment type="caution">
    <text evidence="8">The sequence shown here is derived from an EMBL/GenBank/DDBJ whole genome shotgun (WGS) entry which is preliminary data.</text>
</comment>
<dbReference type="InterPro" id="IPR029479">
    <property type="entry name" value="Nitroreductase"/>
</dbReference>
<evidence type="ECO:0000256" key="6">
    <source>
        <dbReference type="SAM" id="SignalP"/>
    </source>
</evidence>
<feature type="domain" description="Nitroreductase" evidence="7">
    <location>
        <begin position="41"/>
        <end position="98"/>
    </location>
</feature>
<evidence type="ECO:0000256" key="2">
    <source>
        <dbReference type="ARBA" id="ARBA00007118"/>
    </source>
</evidence>
<organism evidence="8 9">
    <name type="scientific">Duncaniella muris</name>
    <dbReference type="NCBI Taxonomy" id="2094150"/>
    <lineage>
        <taxon>Bacteria</taxon>
        <taxon>Pseudomonadati</taxon>
        <taxon>Bacteroidota</taxon>
        <taxon>Bacteroidia</taxon>
        <taxon>Bacteroidales</taxon>
        <taxon>Muribaculaceae</taxon>
        <taxon>Duncaniella</taxon>
    </lineage>
</organism>
<dbReference type="RefSeq" id="WP_107031947.1">
    <property type="nucleotide sequence ID" value="NZ_CAOLYA010000049.1"/>
</dbReference>
<evidence type="ECO:0000259" key="7">
    <source>
        <dbReference type="Pfam" id="PF00881"/>
    </source>
</evidence>
<reference evidence="9" key="1">
    <citation type="submission" date="2018-02" db="EMBL/GenBank/DDBJ databases">
        <authorList>
            <person name="Clavel T."/>
            <person name="Strowig T."/>
        </authorList>
    </citation>
    <scope>NUCLEOTIDE SEQUENCE [LARGE SCALE GENOMIC DNA]</scope>
    <source>
        <strain evidence="9">DSM 103720</strain>
    </source>
</reference>
<dbReference type="InterPro" id="IPR000415">
    <property type="entry name" value="Nitroreductase-like"/>
</dbReference>
<dbReference type="PANTHER" id="PTHR43673">
    <property type="entry name" value="NAD(P)H NITROREDUCTASE YDGI-RELATED"/>
    <property type="match status" value="1"/>
</dbReference>
<evidence type="ECO:0000256" key="5">
    <source>
        <dbReference type="ARBA" id="ARBA00023002"/>
    </source>
</evidence>
<sequence length="204" mass="22066">MKKLSVFTALAALVLSACSNSTNCESASCTVSSKDAAIENIMTRTSVRDYTEATISEATIDTLLRAGMAAPTARNRQPWKFLVVTERASLDSLAQGNWKPAAKAQAAIIICGDLSNPLEGEGRDYWVQDCSAATENILLAANAVGLGAVWCGCYPISERVTLVKKLFGMPDEIIPLSLVMLGYPNGEQTPKDKYKADNIHYNKW</sequence>
<feature type="chain" id="PRO_5015995224" evidence="6">
    <location>
        <begin position="20"/>
        <end position="204"/>
    </location>
</feature>
<dbReference type="AlphaFoldDB" id="A0A2V1IRC0"/>
<evidence type="ECO:0000313" key="9">
    <source>
        <dbReference type="Proteomes" id="UP000244905"/>
    </source>
</evidence>
<comment type="similarity">
    <text evidence="2">Belongs to the nitroreductase family.</text>
</comment>
<gene>
    <name evidence="8" type="ORF">C5O23_05485</name>
</gene>